<protein>
    <submittedName>
        <fullName evidence="7">Iron complex transport system substrate-binding protein</fullName>
    </submittedName>
</protein>
<feature type="chain" id="PRO_5038382482" evidence="5">
    <location>
        <begin position="31"/>
        <end position="330"/>
    </location>
</feature>
<dbReference type="Gene3D" id="3.40.50.1980">
    <property type="entry name" value="Nitrogenase molybdenum iron protein domain"/>
    <property type="match status" value="2"/>
</dbReference>
<dbReference type="Proteomes" id="UP000295281">
    <property type="component" value="Unassembled WGS sequence"/>
</dbReference>
<proteinExistence type="inferred from homology"/>
<dbReference type="InterPro" id="IPR051313">
    <property type="entry name" value="Bact_iron-sidero_bind"/>
</dbReference>
<dbReference type="InterPro" id="IPR002491">
    <property type="entry name" value="ABC_transptr_periplasmic_BD"/>
</dbReference>
<dbReference type="SUPFAM" id="SSF53807">
    <property type="entry name" value="Helical backbone' metal receptor"/>
    <property type="match status" value="1"/>
</dbReference>
<evidence type="ECO:0000256" key="4">
    <source>
        <dbReference type="ARBA" id="ARBA00022729"/>
    </source>
</evidence>
<evidence type="ECO:0000313" key="7">
    <source>
        <dbReference type="EMBL" id="TDQ48231.1"/>
    </source>
</evidence>
<dbReference type="RefSeq" id="WP_133742781.1">
    <property type="nucleotide sequence ID" value="NZ_SNYN01000019.1"/>
</dbReference>
<dbReference type="PROSITE" id="PS50983">
    <property type="entry name" value="FE_B12_PBP"/>
    <property type="match status" value="1"/>
</dbReference>
<feature type="domain" description="Fe/B12 periplasmic-binding" evidence="6">
    <location>
        <begin position="61"/>
        <end position="330"/>
    </location>
</feature>
<evidence type="ECO:0000256" key="2">
    <source>
        <dbReference type="ARBA" id="ARBA00008814"/>
    </source>
</evidence>
<dbReference type="PANTHER" id="PTHR30532">
    <property type="entry name" value="IRON III DICITRATE-BINDING PERIPLASMIC PROTEIN"/>
    <property type="match status" value="1"/>
</dbReference>
<evidence type="ECO:0000256" key="1">
    <source>
        <dbReference type="ARBA" id="ARBA00004196"/>
    </source>
</evidence>
<dbReference type="GO" id="GO:0030288">
    <property type="term" value="C:outer membrane-bounded periplasmic space"/>
    <property type="evidence" value="ECO:0007669"/>
    <property type="project" value="TreeGrafter"/>
</dbReference>
<dbReference type="NCBIfam" id="NF008200">
    <property type="entry name" value="PRK10957.1"/>
    <property type="match status" value="1"/>
</dbReference>
<dbReference type="EMBL" id="SNYN01000019">
    <property type="protein sequence ID" value="TDQ48231.1"/>
    <property type="molecule type" value="Genomic_DNA"/>
</dbReference>
<dbReference type="AlphaFoldDB" id="A0A4R6UMS9"/>
<dbReference type="OrthoDB" id="9793175at2"/>
<comment type="caution">
    <text evidence="7">The sequence shown here is derived from an EMBL/GenBank/DDBJ whole genome shotgun (WGS) entry which is preliminary data.</text>
</comment>
<dbReference type="GO" id="GO:1901678">
    <property type="term" value="P:iron coordination entity transport"/>
    <property type="evidence" value="ECO:0007669"/>
    <property type="project" value="UniProtKB-ARBA"/>
</dbReference>
<comment type="similarity">
    <text evidence="2">Belongs to the bacterial solute-binding protein 8 family.</text>
</comment>
<feature type="signal peptide" evidence="5">
    <location>
        <begin position="1"/>
        <end position="30"/>
    </location>
</feature>
<sequence>MKQVISFRAGRAALLTGIASTLLLSGCATGQDVEAASDGDDGTRTVTHVYGETDIPTDPQRVVSVSVTATAPLLSLDAPVVASFTTGRSELTDDKGFFGQWAGTADERGVEALPGPEINVEAVANAAPDVIVGSGFGAAAVDEAVYAQLSEIAPTVVYDSSDSAWQDVTEEMGAALGREDRAAEILQEYDALTEETAKKLDADHDVVILTLAGENFNVFSPVSAQGRFADDLGLTTHEMDGSVARAQEGRSDIAQVSLEDAEEFGDSTLLFVNTRGEEAADYLDEVPVLSSLPAGEEDRIFTLGPESFRIDYYSAPIVADRLVELLGSGS</sequence>
<evidence type="ECO:0000259" key="6">
    <source>
        <dbReference type="PROSITE" id="PS50983"/>
    </source>
</evidence>
<keyword evidence="8" id="KW-1185">Reference proteome</keyword>
<accession>A0A4R6UMS9</accession>
<dbReference type="PROSITE" id="PS51257">
    <property type="entry name" value="PROKAR_LIPOPROTEIN"/>
    <property type="match status" value="1"/>
</dbReference>
<comment type="subcellular location">
    <subcellularLocation>
        <location evidence="1">Cell envelope</location>
    </subcellularLocation>
</comment>
<evidence type="ECO:0000256" key="5">
    <source>
        <dbReference type="SAM" id="SignalP"/>
    </source>
</evidence>
<organism evidence="7 8">
    <name type="scientific">Actinorugispora endophytica</name>
    <dbReference type="NCBI Taxonomy" id="1605990"/>
    <lineage>
        <taxon>Bacteria</taxon>
        <taxon>Bacillati</taxon>
        <taxon>Actinomycetota</taxon>
        <taxon>Actinomycetes</taxon>
        <taxon>Streptosporangiales</taxon>
        <taxon>Nocardiopsidaceae</taxon>
        <taxon>Actinorugispora</taxon>
    </lineage>
</organism>
<dbReference type="Pfam" id="PF01497">
    <property type="entry name" value="Peripla_BP_2"/>
    <property type="match status" value="1"/>
</dbReference>
<gene>
    <name evidence="7" type="ORF">EV190_11945</name>
</gene>
<evidence type="ECO:0000313" key="8">
    <source>
        <dbReference type="Proteomes" id="UP000295281"/>
    </source>
</evidence>
<keyword evidence="4 5" id="KW-0732">Signal</keyword>
<evidence type="ECO:0000256" key="3">
    <source>
        <dbReference type="ARBA" id="ARBA00022448"/>
    </source>
</evidence>
<reference evidence="7 8" key="1">
    <citation type="submission" date="2019-03" db="EMBL/GenBank/DDBJ databases">
        <title>Genomic Encyclopedia of Type Strains, Phase IV (KMG-IV): sequencing the most valuable type-strain genomes for metagenomic binning, comparative biology and taxonomic classification.</title>
        <authorList>
            <person name="Goeker M."/>
        </authorList>
    </citation>
    <scope>NUCLEOTIDE SEQUENCE [LARGE SCALE GENOMIC DNA]</scope>
    <source>
        <strain evidence="7 8">DSM 46770</strain>
    </source>
</reference>
<name>A0A4R6UMS9_9ACTN</name>
<dbReference type="PANTHER" id="PTHR30532:SF24">
    <property type="entry name" value="FERRIC ENTEROBACTIN-BINDING PERIPLASMIC PROTEIN FEPB"/>
    <property type="match status" value="1"/>
</dbReference>
<keyword evidence="3" id="KW-0813">Transport</keyword>